<evidence type="ECO:0008006" key="3">
    <source>
        <dbReference type="Google" id="ProtNLM"/>
    </source>
</evidence>
<proteinExistence type="predicted"/>
<dbReference type="InterPro" id="IPR038636">
    <property type="entry name" value="Wzi_sf"/>
</dbReference>
<accession>A0ABX0UBU0</accession>
<dbReference type="Proteomes" id="UP000745859">
    <property type="component" value="Unassembled WGS sequence"/>
</dbReference>
<gene>
    <name evidence="1" type="ORF">FHR24_002772</name>
</gene>
<keyword evidence="2" id="KW-1185">Reference proteome</keyword>
<evidence type="ECO:0000313" key="1">
    <source>
        <dbReference type="EMBL" id="NIJ46288.1"/>
    </source>
</evidence>
<evidence type="ECO:0000313" key="2">
    <source>
        <dbReference type="Proteomes" id="UP000745859"/>
    </source>
</evidence>
<comment type="caution">
    <text evidence="1">The sequence shown here is derived from an EMBL/GenBank/DDBJ whole genome shotgun (WGS) entry which is preliminary data.</text>
</comment>
<dbReference type="Gene3D" id="2.40.160.130">
    <property type="entry name" value="Capsule assembly protein Wzi"/>
    <property type="match status" value="1"/>
</dbReference>
<organism evidence="1 2">
    <name type="scientific">Wenyingzhuangia heitensis</name>
    <dbReference type="NCBI Taxonomy" id="1487859"/>
    <lineage>
        <taxon>Bacteria</taxon>
        <taxon>Pseudomonadati</taxon>
        <taxon>Bacteroidota</taxon>
        <taxon>Flavobacteriia</taxon>
        <taxon>Flavobacteriales</taxon>
        <taxon>Flavobacteriaceae</taxon>
        <taxon>Wenyingzhuangia</taxon>
    </lineage>
</organism>
<protein>
    <recommendedName>
        <fullName evidence="3">Capsule assembly protein Wzi</fullName>
    </recommendedName>
</protein>
<sequence length="561" mass="63094">MKKLLSIIVLTAGLVQAQEKEIFPEHSSQLRIPFNHSTYSVFEKGIYEAENSHTAIKPYIYNVVSKDAGLDTYKSSLLKDKKTWGGRKLWNEHLMEAKGKDYWLNLDVLLDASVGKENGNIGTTIENTRILKVEGQLGKKLSFSATAYETQAKFPQYIYEYIKIQQPEDGAGIIPGRGKAKGFGETGFDYGISTGYVSYTPNKFMNVQFGHGQNFIGDGYRSMLLSDVAAPRTYAKLTTTVGKVQYTNIWTWLRDFNYSIDTDPTNNAGHKRKYGVFHHLSWNVTPKFNLGFFEGIISDNSGTSGSMQVEYLNPIIFYKNIEFANGEDAGSGVVGVDAKLKVGKNNYVYTQFLLDEFSADEFFKSGGYWGNKYALQLGAKFFDAFNVKGLLLQAEYNRVKPFTYSHEKQHNYAHFGQSLAHLWGSNFWEAIFIARYNKNRWGVNTKIVLGQKGFDIDGDATSYGGNIFVNTGTRASDYNQETLQGNLADILNVDVEVSYLINPSNNFKVFAGALLRNFSSDSSITRVGIAPESTGFTFNTEDTKWFMVGVKADLFNNYRDF</sequence>
<dbReference type="RefSeq" id="WP_167190098.1">
    <property type="nucleotide sequence ID" value="NZ_JAASQL010000005.1"/>
</dbReference>
<reference evidence="1 2" key="1">
    <citation type="submission" date="2020-03" db="EMBL/GenBank/DDBJ databases">
        <title>Genomic Encyclopedia of Type Strains, Phase IV (KMG-IV): sequencing the most valuable type-strain genomes for metagenomic binning, comparative biology and taxonomic classification.</title>
        <authorList>
            <person name="Goeker M."/>
        </authorList>
    </citation>
    <scope>NUCLEOTIDE SEQUENCE [LARGE SCALE GENOMIC DNA]</scope>
    <source>
        <strain evidence="1 2">DSM 101599</strain>
    </source>
</reference>
<dbReference type="EMBL" id="JAASQL010000005">
    <property type="protein sequence ID" value="NIJ46288.1"/>
    <property type="molecule type" value="Genomic_DNA"/>
</dbReference>
<name>A0ABX0UBU0_9FLAO</name>